<evidence type="ECO:0000259" key="12">
    <source>
        <dbReference type="Pfam" id="PF12693"/>
    </source>
</evidence>
<dbReference type="GO" id="GO:0015628">
    <property type="term" value="P:protein secretion by the type II secretion system"/>
    <property type="evidence" value="ECO:0007669"/>
    <property type="project" value="InterPro"/>
</dbReference>
<keyword evidence="6" id="KW-0812">Transmembrane</keyword>
<evidence type="ECO:0000256" key="8">
    <source>
        <dbReference type="ARBA" id="ARBA00022989"/>
    </source>
</evidence>
<dbReference type="RefSeq" id="WP_176400609.1">
    <property type="nucleotide sequence ID" value="NZ_AP024590.1"/>
</dbReference>
<evidence type="ECO:0000256" key="2">
    <source>
        <dbReference type="ARBA" id="ARBA00005318"/>
    </source>
</evidence>
<evidence type="ECO:0000256" key="7">
    <source>
        <dbReference type="ARBA" id="ARBA00022927"/>
    </source>
</evidence>
<gene>
    <name evidence="13" type="ORF">ENKO_03980</name>
</gene>
<dbReference type="SUPFAM" id="SSF53067">
    <property type="entry name" value="Actin-like ATPase domain"/>
    <property type="match status" value="1"/>
</dbReference>
<dbReference type="Gene3D" id="3.30.420.380">
    <property type="match status" value="1"/>
</dbReference>
<comment type="subcellular location">
    <subcellularLocation>
        <location evidence="1">Cell inner membrane</location>
        <topology evidence="1">Single-pass membrane protein</topology>
    </subcellularLocation>
</comment>
<reference evidence="13" key="1">
    <citation type="submission" date="2021-04" db="EMBL/GenBank/DDBJ databases">
        <title>Difference and commonality of drug resistance evolution in various bacteria. and drug sensitivity profiles.</title>
        <authorList>
            <person name="Maeda T."/>
            <person name="Shibai A."/>
            <person name="Kawada K."/>
            <person name="Kotani H."/>
            <person name="Tarusawa Y."/>
            <person name="Tanabe K."/>
            <person name="Furusawa C."/>
        </authorList>
    </citation>
    <scope>NUCLEOTIDE SEQUENCE</scope>
    <source>
        <strain evidence="13">JCM 8580</strain>
    </source>
</reference>
<dbReference type="InterPro" id="IPR025691">
    <property type="entry name" value="GspL_pp_dom"/>
</dbReference>
<dbReference type="GO" id="GO:0005886">
    <property type="term" value="C:plasma membrane"/>
    <property type="evidence" value="ECO:0007669"/>
    <property type="project" value="UniProtKB-SubCell"/>
</dbReference>
<evidence type="ECO:0000256" key="5">
    <source>
        <dbReference type="ARBA" id="ARBA00022519"/>
    </source>
</evidence>
<protein>
    <recommendedName>
        <fullName evidence="10">Type II secretion system protein L</fullName>
        <shortName evidence="10">T2SS protein L</shortName>
    </recommendedName>
</protein>
<keyword evidence="5" id="KW-0997">Cell inner membrane</keyword>
<dbReference type="PIRSF" id="PIRSF015761">
    <property type="entry name" value="Protein_L"/>
    <property type="match status" value="1"/>
</dbReference>
<feature type="domain" description="GspL cytoplasmic actin-ATPase-like" evidence="11">
    <location>
        <begin position="30"/>
        <end position="202"/>
    </location>
</feature>
<keyword evidence="8" id="KW-1133">Transmembrane helix</keyword>
<accession>A0AA86M9T2</accession>
<keyword evidence="7 10" id="KW-0653">Protein transport</keyword>
<evidence type="ECO:0000259" key="11">
    <source>
        <dbReference type="Pfam" id="PF05134"/>
    </source>
</evidence>
<dbReference type="InterPro" id="IPR043129">
    <property type="entry name" value="ATPase_NBD"/>
</dbReference>
<dbReference type="Pfam" id="PF05134">
    <property type="entry name" value="T2SSL"/>
    <property type="match status" value="1"/>
</dbReference>
<evidence type="ECO:0000256" key="6">
    <source>
        <dbReference type="ARBA" id="ARBA00022692"/>
    </source>
</evidence>
<name>A0AA86M9T2_9ENTR</name>
<organism evidence="13 14">
    <name type="scientific">Enterobacter kobei</name>
    <dbReference type="NCBI Taxonomy" id="208224"/>
    <lineage>
        <taxon>Bacteria</taxon>
        <taxon>Pseudomonadati</taxon>
        <taxon>Pseudomonadota</taxon>
        <taxon>Gammaproteobacteria</taxon>
        <taxon>Enterobacterales</taxon>
        <taxon>Enterobacteriaceae</taxon>
        <taxon>Enterobacter</taxon>
        <taxon>Enterobacter cloacae complex</taxon>
    </lineage>
</organism>
<evidence type="ECO:0000256" key="1">
    <source>
        <dbReference type="ARBA" id="ARBA00004377"/>
    </source>
</evidence>
<evidence type="ECO:0000256" key="10">
    <source>
        <dbReference type="PIRNR" id="PIRNR015761"/>
    </source>
</evidence>
<sequence length="372" mass="41701">MQKIILRPLPRKLVWSVSGETPEPELHELEDYLQPGALAHLPPADTVCLLLSPEYLCFRQAELPAANYKITPQTLSWLVEDSVAGNADDLLWTVLGREENTLHLVGIARRALAEMLAAFSVAGVTLSHIVPDGFWLPDVANGWCLCQEETRWLIRYDAWKTGVLDGALLSHLLTTCPETPVMSLSPLPIEHARIEYFQAHPHWYDADRLPVVNLIQGAFRPARPVRQAPRVLKYGTTFMLGLAAVLFFSLKGLTLWQLHQQKQALVSEGRALWGRYFPGDDRSNNFKFFFASSVKSRHPDVLTLLTQLQEKLQPWPGLTLRQVSYGLDTHRFEAIINANDAGQLSGLMAQAAGTYTVLPQPDGVKLSLKERK</sequence>
<evidence type="ECO:0000313" key="14">
    <source>
        <dbReference type="Proteomes" id="UP000682928"/>
    </source>
</evidence>
<dbReference type="InterPro" id="IPR024230">
    <property type="entry name" value="GspL_cyto_dom"/>
</dbReference>
<comment type="function">
    <text evidence="10">Inner membrane component of the type II secretion system required for the energy-dependent secretion of extracellular factors such as proteases and toxins from the periplasm.</text>
</comment>
<proteinExistence type="inferred from homology"/>
<dbReference type="GO" id="GO:0015627">
    <property type="term" value="C:type II protein secretion system complex"/>
    <property type="evidence" value="ECO:0007669"/>
    <property type="project" value="InterPro"/>
</dbReference>
<evidence type="ECO:0000256" key="3">
    <source>
        <dbReference type="ARBA" id="ARBA00022448"/>
    </source>
</evidence>
<dbReference type="Proteomes" id="UP000682928">
    <property type="component" value="Chromosome"/>
</dbReference>
<dbReference type="GO" id="GO:0009276">
    <property type="term" value="C:Gram-negative-bacterium-type cell wall"/>
    <property type="evidence" value="ECO:0007669"/>
    <property type="project" value="InterPro"/>
</dbReference>
<feature type="domain" description="GspL periplasmic" evidence="12">
    <location>
        <begin position="238"/>
        <end position="358"/>
    </location>
</feature>
<comment type="similarity">
    <text evidence="2 10">Belongs to the GSP L family.</text>
</comment>
<evidence type="ECO:0000256" key="4">
    <source>
        <dbReference type="ARBA" id="ARBA00022475"/>
    </source>
</evidence>
<keyword evidence="4" id="KW-1003">Cell membrane</keyword>
<evidence type="ECO:0000313" key="13">
    <source>
        <dbReference type="EMBL" id="BCU53804.1"/>
    </source>
</evidence>
<keyword evidence="3 10" id="KW-0813">Transport</keyword>
<dbReference type="CDD" id="cd24017">
    <property type="entry name" value="ASKHA_T2SSL_N"/>
    <property type="match status" value="1"/>
</dbReference>
<evidence type="ECO:0000256" key="9">
    <source>
        <dbReference type="ARBA" id="ARBA00023136"/>
    </source>
</evidence>
<dbReference type="AlphaFoldDB" id="A0AA86M9T2"/>
<dbReference type="EMBL" id="AP024590">
    <property type="protein sequence ID" value="BCU53804.1"/>
    <property type="molecule type" value="Genomic_DNA"/>
</dbReference>
<dbReference type="InterPro" id="IPR007812">
    <property type="entry name" value="T2SS_protein-GspL"/>
</dbReference>
<keyword evidence="9" id="KW-0472">Membrane</keyword>
<dbReference type="Pfam" id="PF12693">
    <property type="entry name" value="GspL_C"/>
    <property type="match status" value="1"/>
</dbReference>
<dbReference type="NCBIfam" id="TIGR01709">
    <property type="entry name" value="typeII_sec_gspL"/>
    <property type="match status" value="1"/>
</dbReference>